<proteinExistence type="predicted"/>
<dbReference type="EMBL" id="CAJVQB010002717">
    <property type="protein sequence ID" value="CAG8584967.1"/>
    <property type="molecule type" value="Genomic_DNA"/>
</dbReference>
<evidence type="ECO:0000313" key="3">
    <source>
        <dbReference type="EMBL" id="CAG8584967.1"/>
    </source>
</evidence>
<dbReference type="Pfam" id="PF03101">
    <property type="entry name" value="FAR1"/>
    <property type="match status" value="1"/>
</dbReference>
<dbReference type="Proteomes" id="UP000789901">
    <property type="component" value="Unassembled WGS sequence"/>
</dbReference>
<feature type="domain" description="FAR1" evidence="1">
    <location>
        <begin position="26"/>
        <end position="120"/>
    </location>
</feature>
<dbReference type="Gene3D" id="3.90.70.80">
    <property type="match status" value="1"/>
</dbReference>
<feature type="domain" description="MULE transposase" evidence="2">
    <location>
        <begin position="237"/>
        <end position="329"/>
    </location>
</feature>
<organism evidence="3 4">
    <name type="scientific">Gigaspora margarita</name>
    <dbReference type="NCBI Taxonomy" id="4874"/>
    <lineage>
        <taxon>Eukaryota</taxon>
        <taxon>Fungi</taxon>
        <taxon>Fungi incertae sedis</taxon>
        <taxon>Mucoromycota</taxon>
        <taxon>Glomeromycotina</taxon>
        <taxon>Glomeromycetes</taxon>
        <taxon>Diversisporales</taxon>
        <taxon>Gigasporaceae</taxon>
        <taxon>Gigaspora</taxon>
    </lineage>
</organism>
<dbReference type="CDD" id="cd22744">
    <property type="entry name" value="OTU"/>
    <property type="match status" value="1"/>
</dbReference>
<dbReference type="InterPro" id="IPR004330">
    <property type="entry name" value="FAR1_DNA_bnd_dom"/>
</dbReference>
<feature type="non-terminal residue" evidence="3">
    <location>
        <position position="776"/>
    </location>
</feature>
<evidence type="ECO:0000313" key="4">
    <source>
        <dbReference type="Proteomes" id="UP000789901"/>
    </source>
</evidence>
<dbReference type="PANTHER" id="PTHR47718:SF3">
    <property type="entry name" value="PROTEIN FAR1-RELATED SEQUENCE 5-LIKE"/>
    <property type="match status" value="1"/>
</dbReference>
<protein>
    <submittedName>
        <fullName evidence="3">20804_t:CDS:1</fullName>
    </submittedName>
</protein>
<reference evidence="3 4" key="1">
    <citation type="submission" date="2021-06" db="EMBL/GenBank/DDBJ databases">
        <authorList>
            <person name="Kallberg Y."/>
            <person name="Tangrot J."/>
            <person name="Rosling A."/>
        </authorList>
    </citation>
    <scope>NUCLEOTIDE SEQUENCE [LARGE SCALE GENOMIC DNA]</scope>
    <source>
        <strain evidence="3 4">120-4 pot B 10/14</strain>
    </source>
</reference>
<name>A0ABN7UFM7_GIGMA</name>
<sequence length="776" mass="90029">MKPTMPKVDDHFESLEEFEDAAKSAAKVSGFAFSRKDSNLTERKGTSLYVVLQCTKGGEWRNNWSITEKTQKRKRNTRREGCPVYIRAKAKKCYTNTNILSTEIKWIVTKAMLEHDHPLLELNEVATFPQYRAMNLNQKNLVQQLHNSNTPTRIIMVAVNNIIDGGIIFSKDIINERARIRLALNEGSNNDPTQRFLKLLEERDYMVVLLKLVKGYLTHLFFSHIESAKWVAKCPEVLIMDSIYKTNIYKYPLVSAVGITNISNDRGALASYQIAMAWIEDKSEASYIWFLQTLRKKIYNAYGCLPNVFMSDRDQALRNASSKVFLESNKMLYVEALRFASFEEEIPRFLDAIKKTAEKARSPEKIESYLQTWMKDSKTWIYAYTKQYCHMGISTTGRSESSHSAFKWAIETASDLESVFRQIDQAMRLQHLKAAVNTGSNKVAVDPFILRNPRFSELIGNISVWAINKIKQTLQKYKELIAYKSDEICECTIKINYKLPCIHMIPKHGPIPLATIDNRWLLERPDIIELPHPSKSAIVDSEFYDTFVNAEEKFQQLPNNIVKTEFITRINQVISMPLPTPIKLPQKSKNITIQQQNIPLKQIFNPSDYKLYEANIHQFMREHVLAYLDVVGDGNCGFRAIAVSIRKPEECWPEIRKIIYNELCIRKSHYIQLLPEKEKEYNEIKYSSLTFLPDNIPLNRNTSIAFAYILERQHFIAIKLKPNVPVPPIISGWEDICSEKSKLWKNLFVERITHFKKGCEEEYKYLEKENLEYALV</sequence>
<gene>
    <name evidence="3" type="ORF">GMARGA_LOCUS6131</name>
</gene>
<evidence type="ECO:0000259" key="2">
    <source>
        <dbReference type="Pfam" id="PF10551"/>
    </source>
</evidence>
<comment type="caution">
    <text evidence="3">The sequence shown here is derived from an EMBL/GenBank/DDBJ whole genome shotgun (WGS) entry which is preliminary data.</text>
</comment>
<accession>A0ABN7UFM7</accession>
<dbReference type="Pfam" id="PF10551">
    <property type="entry name" value="MULE"/>
    <property type="match status" value="1"/>
</dbReference>
<dbReference type="PANTHER" id="PTHR47718">
    <property type="entry name" value="OS01G0519700 PROTEIN"/>
    <property type="match status" value="1"/>
</dbReference>
<dbReference type="InterPro" id="IPR018289">
    <property type="entry name" value="MULE_transposase_dom"/>
</dbReference>
<evidence type="ECO:0000259" key="1">
    <source>
        <dbReference type="Pfam" id="PF03101"/>
    </source>
</evidence>
<keyword evidence="4" id="KW-1185">Reference proteome</keyword>